<feature type="signal peptide" evidence="1">
    <location>
        <begin position="1"/>
        <end position="19"/>
    </location>
</feature>
<dbReference type="EMBL" id="JBHLTS010000078">
    <property type="protein sequence ID" value="MFC0518402.1"/>
    <property type="molecule type" value="Genomic_DNA"/>
</dbReference>
<evidence type="ECO:0000256" key="1">
    <source>
        <dbReference type="SAM" id="SignalP"/>
    </source>
</evidence>
<proteinExistence type="predicted"/>
<dbReference type="RefSeq" id="WP_377026121.1">
    <property type="nucleotide sequence ID" value="NZ_JBHLTS010000078.1"/>
</dbReference>
<name>A0ABV6LFZ6_9SPHI</name>
<evidence type="ECO:0000313" key="3">
    <source>
        <dbReference type="Proteomes" id="UP001589828"/>
    </source>
</evidence>
<keyword evidence="1" id="KW-0732">Signal</keyword>
<gene>
    <name evidence="2" type="ORF">ACFFGT_29580</name>
</gene>
<comment type="caution">
    <text evidence="2">The sequence shown here is derived from an EMBL/GenBank/DDBJ whole genome shotgun (WGS) entry which is preliminary data.</text>
</comment>
<dbReference type="Proteomes" id="UP001589828">
    <property type="component" value="Unassembled WGS sequence"/>
</dbReference>
<feature type="chain" id="PRO_5047027380" description="DUF4412 domain-containing protein" evidence="1">
    <location>
        <begin position="20"/>
        <end position="248"/>
    </location>
</feature>
<accession>A0ABV6LFZ6</accession>
<keyword evidence="3" id="KW-1185">Reference proteome</keyword>
<organism evidence="2 3">
    <name type="scientific">Mucilaginibacter angelicae</name>
    <dbReference type="NCBI Taxonomy" id="869718"/>
    <lineage>
        <taxon>Bacteria</taxon>
        <taxon>Pseudomonadati</taxon>
        <taxon>Bacteroidota</taxon>
        <taxon>Sphingobacteriia</taxon>
        <taxon>Sphingobacteriales</taxon>
        <taxon>Sphingobacteriaceae</taxon>
        <taxon>Mucilaginibacter</taxon>
    </lineage>
</organism>
<sequence>MKKILTLVLITLYTSIASGQSYKPEYGTPLVVLTETNPWLMVIGSDVPTFVLYKKGQILYKKKVSNKIKYFQVKLDQDEVGAALKKLGITDSLQKLPAEINASSASDQPTSELILNLNSTKQISVYGSLRYEKSKARENTPAPFLKVYDNLINFKDDKAKEWVPDIIEVMFTTYSNSPEKPLKWPTEWPDLKNPHSVQRSVDLYSIYLDKNDINKLKKLVNSLKDNQAVEVNGRKFSISYRFPFPNIR</sequence>
<evidence type="ECO:0008006" key="4">
    <source>
        <dbReference type="Google" id="ProtNLM"/>
    </source>
</evidence>
<reference evidence="2 3" key="1">
    <citation type="submission" date="2024-09" db="EMBL/GenBank/DDBJ databases">
        <authorList>
            <person name="Sun Q."/>
            <person name="Mori K."/>
        </authorList>
    </citation>
    <scope>NUCLEOTIDE SEQUENCE [LARGE SCALE GENOMIC DNA]</scope>
    <source>
        <strain evidence="2 3">NCAIM B.02415</strain>
    </source>
</reference>
<evidence type="ECO:0000313" key="2">
    <source>
        <dbReference type="EMBL" id="MFC0518402.1"/>
    </source>
</evidence>
<protein>
    <recommendedName>
        <fullName evidence="4">DUF4412 domain-containing protein</fullName>
    </recommendedName>
</protein>